<keyword evidence="2" id="KW-1185">Reference proteome</keyword>
<dbReference type="Proteomes" id="UP000245474">
    <property type="component" value="Unassembled WGS sequence"/>
</dbReference>
<accession>A0A2U2N191</accession>
<name>A0A2U2N191_9GAMM</name>
<reference evidence="1 2" key="1">
    <citation type="submission" date="2018-05" db="EMBL/GenBank/DDBJ databases">
        <title>Spiribacter halobius sp. nov., a moderately halophilic bacterium isolated from marine solar saltern.</title>
        <authorList>
            <person name="Zheng W.-S."/>
            <person name="Lu D.-C."/>
            <person name="Du Z.-J."/>
        </authorList>
    </citation>
    <scope>NUCLEOTIDE SEQUENCE [LARGE SCALE GENOMIC DNA]</scope>
    <source>
        <strain evidence="1 2">E85</strain>
    </source>
</reference>
<comment type="caution">
    <text evidence="1">The sequence shown here is derived from an EMBL/GenBank/DDBJ whole genome shotgun (WGS) entry which is preliminary data.</text>
</comment>
<dbReference type="EMBL" id="QFFI01000015">
    <property type="protein sequence ID" value="PWG62890.1"/>
    <property type="molecule type" value="Genomic_DNA"/>
</dbReference>
<sequence>MQPYCPLPSRQLLARRLANGKYIFGPDGLEKRCCGCEEYWPADTEFWFAVPSAADGLQSMCKACYAERYSARREVA</sequence>
<evidence type="ECO:0000313" key="1">
    <source>
        <dbReference type="EMBL" id="PWG62890.1"/>
    </source>
</evidence>
<dbReference type="AlphaFoldDB" id="A0A2U2N191"/>
<proteinExistence type="predicted"/>
<gene>
    <name evidence="1" type="ORF">DEM34_10700</name>
</gene>
<protein>
    <submittedName>
        <fullName evidence="1">Uncharacterized protein</fullName>
    </submittedName>
</protein>
<dbReference type="OrthoDB" id="5892231at2"/>
<evidence type="ECO:0000313" key="2">
    <source>
        <dbReference type="Proteomes" id="UP000245474"/>
    </source>
</evidence>
<organism evidence="1 2">
    <name type="scientific">Sediminicurvatus halobius</name>
    <dbReference type="NCBI Taxonomy" id="2182432"/>
    <lineage>
        <taxon>Bacteria</taxon>
        <taxon>Pseudomonadati</taxon>
        <taxon>Pseudomonadota</taxon>
        <taxon>Gammaproteobacteria</taxon>
        <taxon>Chromatiales</taxon>
        <taxon>Ectothiorhodospiraceae</taxon>
        <taxon>Sediminicurvatus</taxon>
    </lineage>
</organism>